<evidence type="ECO:0000313" key="2">
    <source>
        <dbReference type="Proteomes" id="UP000634136"/>
    </source>
</evidence>
<gene>
    <name evidence="1" type="ORF">G2W53_030574</name>
</gene>
<reference evidence="1" key="1">
    <citation type="submission" date="2020-09" db="EMBL/GenBank/DDBJ databases">
        <title>Genome-Enabled Discovery of Anthraquinone Biosynthesis in Senna tora.</title>
        <authorList>
            <person name="Kang S.-H."/>
            <person name="Pandey R.P."/>
            <person name="Lee C.-M."/>
            <person name="Sim J.-S."/>
            <person name="Jeong J.-T."/>
            <person name="Choi B.-S."/>
            <person name="Jung M."/>
            <person name="Ginzburg D."/>
            <person name="Zhao K."/>
            <person name="Won S.Y."/>
            <person name="Oh T.-J."/>
            <person name="Yu Y."/>
            <person name="Kim N.-H."/>
            <person name="Lee O.R."/>
            <person name="Lee T.-H."/>
            <person name="Bashyal P."/>
            <person name="Kim T.-S."/>
            <person name="Lee W.-H."/>
            <person name="Kawkins C."/>
            <person name="Kim C.-K."/>
            <person name="Kim J.S."/>
            <person name="Ahn B.O."/>
            <person name="Rhee S.Y."/>
            <person name="Sohng J.K."/>
        </authorList>
    </citation>
    <scope>NUCLEOTIDE SEQUENCE</scope>
    <source>
        <tissue evidence="1">Leaf</tissue>
    </source>
</reference>
<dbReference type="OrthoDB" id="1924787at2759"/>
<dbReference type="Proteomes" id="UP000634136">
    <property type="component" value="Unassembled WGS sequence"/>
</dbReference>
<keyword evidence="1" id="KW-0540">Nuclease</keyword>
<proteinExistence type="predicted"/>
<keyword evidence="1" id="KW-0255">Endonuclease</keyword>
<comment type="caution">
    <text evidence="1">The sequence shown here is derived from an EMBL/GenBank/DDBJ whole genome shotgun (WGS) entry which is preliminary data.</text>
</comment>
<protein>
    <submittedName>
        <fullName evidence="1">Endonuclease MutS2 isoform X1</fullName>
    </submittedName>
</protein>
<sequence>MFSCTAISVATTLSTFPITLNIRKFNHRLAFFRHSFVASSSSSSIHYDSLRVLEWDKLCDLVASFASTSLGHEALKVRLSLSLLPCVTVSLCLPCWRVVTVDGVGPAVVSESNVRGEFETSE</sequence>
<dbReference type="GO" id="GO:0004519">
    <property type="term" value="F:endonuclease activity"/>
    <property type="evidence" value="ECO:0007669"/>
    <property type="project" value="UniProtKB-KW"/>
</dbReference>
<accession>A0A834WAW9</accession>
<keyword evidence="1" id="KW-0378">Hydrolase</keyword>
<name>A0A834WAW9_9FABA</name>
<dbReference type="AlphaFoldDB" id="A0A834WAW9"/>
<keyword evidence="2" id="KW-1185">Reference proteome</keyword>
<organism evidence="1 2">
    <name type="scientific">Senna tora</name>
    <dbReference type="NCBI Taxonomy" id="362788"/>
    <lineage>
        <taxon>Eukaryota</taxon>
        <taxon>Viridiplantae</taxon>
        <taxon>Streptophyta</taxon>
        <taxon>Embryophyta</taxon>
        <taxon>Tracheophyta</taxon>
        <taxon>Spermatophyta</taxon>
        <taxon>Magnoliopsida</taxon>
        <taxon>eudicotyledons</taxon>
        <taxon>Gunneridae</taxon>
        <taxon>Pentapetalae</taxon>
        <taxon>rosids</taxon>
        <taxon>fabids</taxon>
        <taxon>Fabales</taxon>
        <taxon>Fabaceae</taxon>
        <taxon>Caesalpinioideae</taxon>
        <taxon>Cassia clade</taxon>
        <taxon>Senna</taxon>
    </lineage>
</organism>
<dbReference type="EMBL" id="JAAIUW010000009">
    <property type="protein sequence ID" value="KAF7816605.1"/>
    <property type="molecule type" value="Genomic_DNA"/>
</dbReference>
<evidence type="ECO:0000313" key="1">
    <source>
        <dbReference type="EMBL" id="KAF7816605.1"/>
    </source>
</evidence>